<dbReference type="InterPro" id="IPR039331">
    <property type="entry name" value="PAPs-like"/>
</dbReference>
<dbReference type="AlphaFoldDB" id="A0A1M7ZHZ7"/>
<sequence length="578" mass="66619">MRKLLFLVGIFLIHFSSLAQSDLDLWLWPNPGLPRNAASPLFQDSLSLRPFEVHNPIYLPNRINEPLSKQYQFDLPEGNSEMEFWFFEHGNEPIGLELFVGNQVLLGLWNHQWQLGNAVASQQKWNKRFTHLVIQRQANTWTFWENGKLIRTQDLVSNSDQLYIQSYLQQEPYFNLDHWIKHLAIKANISNESEIQKSFLAHQEWTQEGIRIPGKLHFVAEPYLYAPDAESMNITVETNEKSNLFIQVGESIPFMNKPSPAPGTEGVQTFELKGLKAGIQYFYQIKGKNQAGEEIDSGVLTFKTPEPAENPILFGVVSDTEARPWVNEQIGQKLWEERVDFVIHMGDITDGGKENNKFEWTQEFFPGSSALFSRITHVPVAGNGEGDIFWYKYYHPQANELGAYRYSNGPGDFYVLNSNEMDELQPGGAQYEWLKTQLQQNKADWKFVQMHHAPYSSDENDYGNTWEGSSTWGNRKLQPLLRLLEQEGVDVMFFGHLHTYMRTFPLFEDQVDEEKGIHYIQLGGMGGNLEDFAPARPHFSTKNFRGFHYGVVALTSHKFELKVYNADGSLIDLMEIEK</sequence>
<dbReference type="PANTHER" id="PTHR22953">
    <property type="entry name" value="ACID PHOSPHATASE RELATED"/>
    <property type="match status" value="1"/>
</dbReference>
<dbReference type="RefSeq" id="WP_073573113.1">
    <property type="nucleotide sequence ID" value="NZ_FRXN01000005.1"/>
</dbReference>
<dbReference type="Proteomes" id="UP000184609">
    <property type="component" value="Unassembled WGS sequence"/>
</dbReference>
<evidence type="ECO:0000313" key="4">
    <source>
        <dbReference type="Proteomes" id="UP000184609"/>
    </source>
</evidence>
<dbReference type="InterPro" id="IPR004843">
    <property type="entry name" value="Calcineurin-like_PHP"/>
</dbReference>
<reference evidence="4" key="1">
    <citation type="submission" date="2016-12" db="EMBL/GenBank/DDBJ databases">
        <authorList>
            <person name="Varghese N."/>
            <person name="Submissions S."/>
        </authorList>
    </citation>
    <scope>NUCLEOTIDE SEQUENCE [LARGE SCALE GENOMIC DNA]</scope>
    <source>
        <strain evidence="4">DSM 25035</strain>
    </source>
</reference>
<dbReference type="PANTHER" id="PTHR22953:SF153">
    <property type="entry name" value="PURPLE ACID PHOSPHATASE"/>
    <property type="match status" value="1"/>
</dbReference>
<dbReference type="OrthoDB" id="9809781at2"/>
<dbReference type="GO" id="GO:0003993">
    <property type="term" value="F:acid phosphatase activity"/>
    <property type="evidence" value="ECO:0007669"/>
    <property type="project" value="InterPro"/>
</dbReference>
<gene>
    <name evidence="3" type="ORF">SAMN04488108_3519</name>
</gene>
<protein>
    <submittedName>
        <fullName evidence="3">Calcineurin-like phosphoesterase</fullName>
    </submittedName>
</protein>
<dbReference type="EMBL" id="FRXN01000005">
    <property type="protein sequence ID" value="SHO64540.1"/>
    <property type="molecule type" value="Genomic_DNA"/>
</dbReference>
<evidence type="ECO:0000256" key="1">
    <source>
        <dbReference type="ARBA" id="ARBA00022729"/>
    </source>
</evidence>
<name>A0A1M7ZHZ7_9BACT</name>
<proteinExistence type="predicted"/>
<dbReference type="InterPro" id="IPR029052">
    <property type="entry name" value="Metallo-depent_PP-like"/>
</dbReference>
<keyword evidence="1" id="KW-0732">Signal</keyword>
<dbReference type="Pfam" id="PF00149">
    <property type="entry name" value="Metallophos"/>
    <property type="match status" value="1"/>
</dbReference>
<evidence type="ECO:0000313" key="3">
    <source>
        <dbReference type="EMBL" id="SHO64540.1"/>
    </source>
</evidence>
<dbReference type="SUPFAM" id="SSF56300">
    <property type="entry name" value="Metallo-dependent phosphatases"/>
    <property type="match status" value="1"/>
</dbReference>
<dbReference type="Gene3D" id="3.60.21.10">
    <property type="match status" value="1"/>
</dbReference>
<keyword evidence="4" id="KW-1185">Reference proteome</keyword>
<organism evidence="3 4">
    <name type="scientific">Algoriphagus zhangzhouensis</name>
    <dbReference type="NCBI Taxonomy" id="1073327"/>
    <lineage>
        <taxon>Bacteria</taxon>
        <taxon>Pseudomonadati</taxon>
        <taxon>Bacteroidota</taxon>
        <taxon>Cytophagia</taxon>
        <taxon>Cytophagales</taxon>
        <taxon>Cyclobacteriaceae</taxon>
        <taxon>Algoriphagus</taxon>
    </lineage>
</organism>
<accession>A0A1M7ZHZ7</accession>
<dbReference type="STRING" id="1073327.SAMN04488108_3519"/>
<evidence type="ECO:0000259" key="2">
    <source>
        <dbReference type="Pfam" id="PF00149"/>
    </source>
</evidence>
<feature type="domain" description="Calcineurin-like phosphoesterase" evidence="2">
    <location>
        <begin position="314"/>
        <end position="500"/>
    </location>
</feature>